<keyword evidence="3" id="KW-1185">Reference proteome</keyword>
<evidence type="ECO:0000256" key="1">
    <source>
        <dbReference type="SAM" id="Phobius"/>
    </source>
</evidence>
<accession>A0ABP1RV45</accession>
<name>A0ABP1RV45_9HEXA</name>
<dbReference type="Proteomes" id="UP001642540">
    <property type="component" value="Unassembled WGS sequence"/>
</dbReference>
<feature type="transmembrane region" description="Helical" evidence="1">
    <location>
        <begin position="257"/>
        <end position="276"/>
    </location>
</feature>
<gene>
    <name evidence="2" type="ORF">ODALV1_LOCUS26518</name>
</gene>
<reference evidence="2 3" key="1">
    <citation type="submission" date="2024-08" db="EMBL/GenBank/DDBJ databases">
        <authorList>
            <person name="Cucini C."/>
            <person name="Frati F."/>
        </authorList>
    </citation>
    <scope>NUCLEOTIDE SEQUENCE [LARGE SCALE GENOMIC DNA]</scope>
</reference>
<keyword evidence="1" id="KW-1133">Transmembrane helix</keyword>
<feature type="transmembrane region" description="Helical" evidence="1">
    <location>
        <begin position="84"/>
        <end position="104"/>
    </location>
</feature>
<comment type="caution">
    <text evidence="2">The sequence shown here is derived from an EMBL/GenBank/DDBJ whole genome shotgun (WGS) entry which is preliminary data.</text>
</comment>
<feature type="transmembrane region" description="Helical" evidence="1">
    <location>
        <begin position="222"/>
        <end position="245"/>
    </location>
</feature>
<feature type="transmembrane region" description="Helical" evidence="1">
    <location>
        <begin position="12"/>
        <end position="33"/>
    </location>
</feature>
<feature type="transmembrane region" description="Helical" evidence="1">
    <location>
        <begin position="184"/>
        <end position="202"/>
    </location>
</feature>
<protein>
    <submittedName>
        <fullName evidence="2">Uncharacterized protein</fullName>
    </submittedName>
</protein>
<organism evidence="2 3">
    <name type="scientific">Orchesella dallaii</name>
    <dbReference type="NCBI Taxonomy" id="48710"/>
    <lineage>
        <taxon>Eukaryota</taxon>
        <taxon>Metazoa</taxon>
        <taxon>Ecdysozoa</taxon>
        <taxon>Arthropoda</taxon>
        <taxon>Hexapoda</taxon>
        <taxon>Collembola</taxon>
        <taxon>Entomobryomorpha</taxon>
        <taxon>Entomobryoidea</taxon>
        <taxon>Orchesellidae</taxon>
        <taxon>Orchesellinae</taxon>
        <taxon>Orchesella</taxon>
    </lineage>
</organism>
<keyword evidence="1" id="KW-0472">Membrane</keyword>
<feature type="transmembrane region" description="Helical" evidence="1">
    <location>
        <begin position="45"/>
        <end position="63"/>
    </location>
</feature>
<keyword evidence="1" id="KW-0812">Transmembrane</keyword>
<dbReference type="EMBL" id="CAXLJM020000111">
    <property type="protein sequence ID" value="CAL8136593.1"/>
    <property type="molecule type" value="Genomic_DNA"/>
</dbReference>
<evidence type="ECO:0000313" key="3">
    <source>
        <dbReference type="Proteomes" id="UP001642540"/>
    </source>
</evidence>
<sequence>MRPSTPAHISGPYIVVAFAIWSMLVCGLEATIWSAFYNNPEGHTYPYILFGFYLGFGLVLFYLTGPELCARLKQTATKSSTLNWLFVLCIIVTFGVFFMLFKHYYNIGGNVIDEDTTHMLNKTYHFSVLIMILFPTFYMVCSFASVEQLPFLIFIVLIQLGTGLAVTVPFAFRFGNKENPHWMILIYVIFAVEFLVALRLIWFTVQEICSHQKRNVSSLMVILYWTCRFCTVMTGLLFVALGTYIGSPLSKGSNYAYAFAIYFYSCYFLVLLELIAKTPGEEGTREIYRTDTSYLGQDTGYELGVV</sequence>
<proteinExistence type="predicted"/>
<feature type="transmembrane region" description="Helical" evidence="1">
    <location>
        <begin position="151"/>
        <end position="172"/>
    </location>
</feature>
<feature type="transmembrane region" description="Helical" evidence="1">
    <location>
        <begin position="124"/>
        <end position="144"/>
    </location>
</feature>
<evidence type="ECO:0000313" key="2">
    <source>
        <dbReference type="EMBL" id="CAL8136593.1"/>
    </source>
</evidence>